<dbReference type="GeneID" id="36517909"/>
<dbReference type="InterPro" id="IPR036910">
    <property type="entry name" value="HMG_box_dom_sf"/>
</dbReference>
<feature type="compositionally biased region" description="Basic and acidic residues" evidence="4">
    <location>
        <begin position="141"/>
        <end position="160"/>
    </location>
</feature>
<dbReference type="Proteomes" id="UP000238350">
    <property type="component" value="Unassembled WGS sequence"/>
</dbReference>
<dbReference type="PROSITE" id="PS50118">
    <property type="entry name" value="HMG_BOX_2"/>
    <property type="match status" value="1"/>
</dbReference>
<dbReference type="GO" id="GO:0010468">
    <property type="term" value="P:regulation of gene expression"/>
    <property type="evidence" value="ECO:0007669"/>
    <property type="project" value="TreeGrafter"/>
</dbReference>
<proteinExistence type="predicted"/>
<evidence type="ECO:0000259" key="5">
    <source>
        <dbReference type="PROSITE" id="PS50118"/>
    </source>
</evidence>
<keyword evidence="1 3" id="KW-0238">DNA-binding</keyword>
<evidence type="ECO:0000256" key="2">
    <source>
        <dbReference type="ARBA" id="ARBA00023242"/>
    </source>
</evidence>
<evidence type="ECO:0000256" key="1">
    <source>
        <dbReference type="ARBA" id="ARBA00023125"/>
    </source>
</evidence>
<protein>
    <submittedName>
        <fullName evidence="6">High mobility group protein 1</fullName>
    </submittedName>
</protein>
<dbReference type="Pfam" id="PF00505">
    <property type="entry name" value="HMG_box"/>
    <property type="match status" value="1"/>
</dbReference>
<evidence type="ECO:0000313" key="6">
    <source>
        <dbReference type="EMBL" id="PRT56541.1"/>
    </source>
</evidence>
<dbReference type="Gene3D" id="1.10.30.10">
    <property type="entry name" value="High mobility group box domain"/>
    <property type="match status" value="1"/>
</dbReference>
<feature type="DNA-binding region" description="HMG box" evidence="3">
    <location>
        <begin position="100"/>
        <end position="173"/>
    </location>
</feature>
<feature type="domain" description="HMG box" evidence="5">
    <location>
        <begin position="100"/>
        <end position="173"/>
    </location>
</feature>
<dbReference type="GO" id="GO:0005634">
    <property type="term" value="C:nucleus"/>
    <property type="evidence" value="ECO:0007669"/>
    <property type="project" value="UniProtKB-UniRule"/>
</dbReference>
<keyword evidence="2 3" id="KW-0539">Nucleus</keyword>
<feature type="compositionally biased region" description="Low complexity" evidence="4">
    <location>
        <begin position="184"/>
        <end position="199"/>
    </location>
</feature>
<dbReference type="STRING" id="45607.A0A2T0FNH0"/>
<feature type="region of interest" description="Disordered" evidence="4">
    <location>
        <begin position="141"/>
        <end position="242"/>
    </location>
</feature>
<dbReference type="PANTHER" id="PTHR46040:SF3">
    <property type="entry name" value="HIGH MOBILITY GROUP PROTEIN 2"/>
    <property type="match status" value="1"/>
</dbReference>
<reference evidence="6 7" key="1">
    <citation type="submission" date="2017-04" db="EMBL/GenBank/DDBJ databases">
        <title>Genome sequencing of [Candida] sorbophila.</title>
        <authorList>
            <person name="Ahn J.O."/>
        </authorList>
    </citation>
    <scope>NUCLEOTIDE SEQUENCE [LARGE SCALE GENOMIC DNA]</scope>
    <source>
        <strain evidence="6 7">DS02</strain>
    </source>
</reference>
<gene>
    <name evidence="6" type="ORF">B9G98_04161</name>
</gene>
<evidence type="ECO:0000256" key="3">
    <source>
        <dbReference type="PROSITE-ProRule" id="PRU00267"/>
    </source>
</evidence>
<organism evidence="6 7">
    <name type="scientific">Wickerhamiella sorbophila</name>
    <dbReference type="NCBI Taxonomy" id="45607"/>
    <lineage>
        <taxon>Eukaryota</taxon>
        <taxon>Fungi</taxon>
        <taxon>Dikarya</taxon>
        <taxon>Ascomycota</taxon>
        <taxon>Saccharomycotina</taxon>
        <taxon>Dipodascomycetes</taxon>
        <taxon>Dipodascales</taxon>
        <taxon>Trichomonascaceae</taxon>
        <taxon>Wickerhamiella</taxon>
    </lineage>
</organism>
<dbReference type="AlphaFoldDB" id="A0A2T0FNH0"/>
<dbReference type="RefSeq" id="XP_024666486.1">
    <property type="nucleotide sequence ID" value="XM_024810718.1"/>
</dbReference>
<dbReference type="EMBL" id="NDIQ01000022">
    <property type="protein sequence ID" value="PRT56541.1"/>
    <property type="molecule type" value="Genomic_DNA"/>
</dbReference>
<keyword evidence="7" id="KW-1185">Reference proteome</keyword>
<dbReference type="OrthoDB" id="5550281at2759"/>
<evidence type="ECO:0000256" key="4">
    <source>
        <dbReference type="SAM" id="MobiDB-lite"/>
    </source>
</evidence>
<dbReference type="InterPro" id="IPR051965">
    <property type="entry name" value="ChromReg_NeuronalGeneExpr"/>
</dbReference>
<evidence type="ECO:0000313" key="7">
    <source>
        <dbReference type="Proteomes" id="UP000238350"/>
    </source>
</evidence>
<dbReference type="InterPro" id="IPR009071">
    <property type="entry name" value="HMG_box_dom"/>
</dbReference>
<sequence length="242" mass="25939">MTTTDLKGAKDALVSSLFSLSKAAQDASYAIVEFVNLVGSDKIEAAGLNDSLAAPINAAAAALADAQAVKAAADSPTAVDAAAEPKKRKRVTKVKDPNAPKRPLPAYLVFGNEVKREIRRTREANKEDPLTMSELNEMVHEKWTQLDPKHKKTLEDDHAKAVSKYNKLREAYEGKQASQEDGPSADTPTDAPAAAAAASDAEEEPPASPEKKPKAEASEKKRKGEGEKKRKKKKDKDAPSSP</sequence>
<dbReference type="PANTHER" id="PTHR46040">
    <property type="entry name" value="HIGH MOBILITY GROUP PROTEIN 2"/>
    <property type="match status" value="1"/>
</dbReference>
<dbReference type="SUPFAM" id="SSF47095">
    <property type="entry name" value="HMG-box"/>
    <property type="match status" value="1"/>
</dbReference>
<comment type="caution">
    <text evidence="6">The sequence shown here is derived from an EMBL/GenBank/DDBJ whole genome shotgun (WGS) entry which is preliminary data.</text>
</comment>
<feature type="region of interest" description="Disordered" evidence="4">
    <location>
        <begin position="84"/>
        <end position="104"/>
    </location>
</feature>
<name>A0A2T0FNH0_9ASCO</name>
<feature type="compositionally biased region" description="Basic and acidic residues" evidence="4">
    <location>
        <begin position="209"/>
        <end position="228"/>
    </location>
</feature>
<accession>A0A2T0FNH0</accession>
<dbReference type="GO" id="GO:0003677">
    <property type="term" value="F:DNA binding"/>
    <property type="evidence" value="ECO:0007669"/>
    <property type="project" value="UniProtKB-UniRule"/>
</dbReference>